<reference evidence="2" key="1">
    <citation type="submission" date="2018-06" db="EMBL/GenBank/DDBJ databases">
        <authorList>
            <person name="Zhirakovskaya E."/>
        </authorList>
    </citation>
    <scope>NUCLEOTIDE SEQUENCE</scope>
</reference>
<dbReference type="Pfam" id="PF08984">
    <property type="entry name" value="DUF1858"/>
    <property type="match status" value="1"/>
</dbReference>
<dbReference type="InterPro" id="IPR038062">
    <property type="entry name" value="ScdA-like_N_sf"/>
</dbReference>
<dbReference type="Gene3D" id="1.10.3910.10">
    <property type="entry name" value="SP0561-like"/>
    <property type="match status" value="1"/>
</dbReference>
<dbReference type="SUPFAM" id="SSF140683">
    <property type="entry name" value="SP0561-like"/>
    <property type="match status" value="1"/>
</dbReference>
<gene>
    <name evidence="2" type="ORF">MNBD_BACTEROID01-1890</name>
</gene>
<dbReference type="AlphaFoldDB" id="A0A3B0TTW4"/>
<protein>
    <recommendedName>
        <fullName evidence="1">DUF1858 domain-containing protein</fullName>
    </recommendedName>
</protein>
<evidence type="ECO:0000313" key="2">
    <source>
        <dbReference type="EMBL" id="VAW17872.1"/>
    </source>
</evidence>
<proteinExistence type="predicted"/>
<accession>A0A3B0TTW4</accession>
<name>A0A3B0TTW4_9ZZZZ</name>
<sequence>METNEKLIITPKTKVLQLIEAYPQLEDVLIEYAPAFKKLKNPLLRKTVAKIATLQQAAAIGNVKVEDLINRLRSEVGQDLFSEGAEVTYNTKKPGWFAEGKVKTEFDAKEMLAAGEQPVNQVIADLKSMGSDSIYKLVAPFLPAPLIDKATSLEIKHWLIKKDDDEYIIYFYKEII</sequence>
<evidence type="ECO:0000259" key="1">
    <source>
        <dbReference type="Pfam" id="PF08984"/>
    </source>
</evidence>
<feature type="domain" description="DUF1858" evidence="1">
    <location>
        <begin position="9"/>
        <end position="69"/>
    </location>
</feature>
<dbReference type="InterPro" id="IPR015077">
    <property type="entry name" value="DUF1858"/>
</dbReference>
<organism evidence="2">
    <name type="scientific">hydrothermal vent metagenome</name>
    <dbReference type="NCBI Taxonomy" id="652676"/>
    <lineage>
        <taxon>unclassified sequences</taxon>
        <taxon>metagenomes</taxon>
        <taxon>ecological metagenomes</taxon>
    </lineage>
</organism>
<dbReference type="EMBL" id="UOEP01000079">
    <property type="protein sequence ID" value="VAW17872.1"/>
    <property type="molecule type" value="Genomic_DNA"/>
</dbReference>